<protein>
    <submittedName>
        <fullName evidence="1">Uncharacterized protein</fullName>
    </submittedName>
</protein>
<accession>A0AAV7M2M0</accession>
<sequence length="88" mass="10080">MTRYCLTRESETVCQPYVLKKKQRKNKLTLFAAEQDGAEQYKKRRPEENPLHQMQAGKCASLYLQRSDITGTDLCQHAMDNGSSDSPL</sequence>
<gene>
    <name evidence="1" type="ORF">NDU88_002494</name>
</gene>
<name>A0AAV7M2M0_PLEWA</name>
<organism evidence="1 2">
    <name type="scientific">Pleurodeles waltl</name>
    <name type="common">Iberian ribbed newt</name>
    <dbReference type="NCBI Taxonomy" id="8319"/>
    <lineage>
        <taxon>Eukaryota</taxon>
        <taxon>Metazoa</taxon>
        <taxon>Chordata</taxon>
        <taxon>Craniata</taxon>
        <taxon>Vertebrata</taxon>
        <taxon>Euteleostomi</taxon>
        <taxon>Amphibia</taxon>
        <taxon>Batrachia</taxon>
        <taxon>Caudata</taxon>
        <taxon>Salamandroidea</taxon>
        <taxon>Salamandridae</taxon>
        <taxon>Pleurodelinae</taxon>
        <taxon>Pleurodeles</taxon>
    </lineage>
</organism>
<evidence type="ECO:0000313" key="1">
    <source>
        <dbReference type="EMBL" id="KAJ1097374.1"/>
    </source>
</evidence>
<dbReference type="Proteomes" id="UP001066276">
    <property type="component" value="Chromosome 10"/>
</dbReference>
<evidence type="ECO:0000313" key="2">
    <source>
        <dbReference type="Proteomes" id="UP001066276"/>
    </source>
</evidence>
<proteinExistence type="predicted"/>
<keyword evidence="2" id="KW-1185">Reference proteome</keyword>
<comment type="caution">
    <text evidence="1">The sequence shown here is derived from an EMBL/GenBank/DDBJ whole genome shotgun (WGS) entry which is preliminary data.</text>
</comment>
<dbReference type="AlphaFoldDB" id="A0AAV7M2M0"/>
<reference evidence="1" key="1">
    <citation type="journal article" date="2022" name="bioRxiv">
        <title>Sequencing and chromosome-scale assembly of the giantPleurodeles waltlgenome.</title>
        <authorList>
            <person name="Brown T."/>
            <person name="Elewa A."/>
            <person name="Iarovenko S."/>
            <person name="Subramanian E."/>
            <person name="Araus A.J."/>
            <person name="Petzold A."/>
            <person name="Susuki M."/>
            <person name="Suzuki K.-i.T."/>
            <person name="Hayashi T."/>
            <person name="Toyoda A."/>
            <person name="Oliveira C."/>
            <person name="Osipova E."/>
            <person name="Leigh N.D."/>
            <person name="Simon A."/>
            <person name="Yun M.H."/>
        </authorList>
    </citation>
    <scope>NUCLEOTIDE SEQUENCE</scope>
    <source>
        <strain evidence="1">20211129_DDA</strain>
        <tissue evidence="1">Liver</tissue>
    </source>
</reference>
<dbReference type="EMBL" id="JANPWB010000014">
    <property type="protein sequence ID" value="KAJ1097374.1"/>
    <property type="molecule type" value="Genomic_DNA"/>
</dbReference>